<dbReference type="EMBL" id="RCMK01001517">
    <property type="protein sequence ID" value="KAG2892822.1"/>
    <property type="molecule type" value="Genomic_DNA"/>
</dbReference>
<dbReference type="EMBL" id="RCML01001112">
    <property type="protein sequence ID" value="KAG2965388.1"/>
    <property type="molecule type" value="Genomic_DNA"/>
</dbReference>
<dbReference type="EMBL" id="RCMV01001145">
    <property type="protein sequence ID" value="KAG3210114.1"/>
    <property type="molecule type" value="Genomic_DNA"/>
</dbReference>
<dbReference type="Proteomes" id="UP000251314">
    <property type="component" value="Unassembled WGS sequence"/>
</dbReference>
<evidence type="ECO:0000313" key="9">
    <source>
        <dbReference type="EMBL" id="KAG2965388.1"/>
    </source>
</evidence>
<dbReference type="AlphaFoldDB" id="A0A329RP28"/>
<evidence type="ECO:0000313" key="6">
    <source>
        <dbReference type="EMBL" id="KAG2836755.1"/>
    </source>
</evidence>
<dbReference type="Proteomes" id="UP000760860">
    <property type="component" value="Unassembled WGS sequence"/>
</dbReference>
<evidence type="ECO:0000256" key="2">
    <source>
        <dbReference type="ARBA" id="ARBA00010400"/>
    </source>
</evidence>
<proteinExistence type="inferred from homology"/>
<dbReference type="Proteomes" id="UP000774804">
    <property type="component" value="Unassembled WGS sequence"/>
</dbReference>
<evidence type="ECO:0000256" key="5">
    <source>
        <dbReference type="RuleBase" id="RU367124"/>
    </source>
</evidence>
<organism evidence="11 12">
    <name type="scientific">Phytophthora cactorum</name>
    <dbReference type="NCBI Taxonomy" id="29920"/>
    <lineage>
        <taxon>Eukaryota</taxon>
        <taxon>Sar</taxon>
        <taxon>Stramenopiles</taxon>
        <taxon>Oomycota</taxon>
        <taxon>Peronosporomycetes</taxon>
        <taxon>Peronosporales</taxon>
        <taxon>Peronosporaceae</taxon>
        <taxon>Phytophthora</taxon>
    </lineage>
</organism>
<evidence type="ECO:0000313" key="8">
    <source>
        <dbReference type="EMBL" id="KAG2892822.1"/>
    </source>
</evidence>
<dbReference type="Proteomes" id="UP000735874">
    <property type="component" value="Unassembled WGS sequence"/>
</dbReference>
<dbReference type="EMBL" id="RCMG01001086">
    <property type="protein sequence ID" value="KAG2836755.1"/>
    <property type="molecule type" value="Genomic_DNA"/>
</dbReference>
<keyword evidence="12" id="KW-1185">Reference proteome</keyword>
<protein>
    <recommendedName>
        <fullName evidence="5">RxLR effector protein</fullName>
    </recommendedName>
</protein>
<dbReference type="EMBL" id="MJFZ01000823">
    <property type="protein sequence ID" value="RAW24868.1"/>
    <property type="molecule type" value="Genomic_DNA"/>
</dbReference>
<gene>
    <name evidence="11" type="ORF">PC110_g18714</name>
    <name evidence="6" type="ORF">PC113_g19965</name>
    <name evidence="7" type="ORF">PC115_g21450</name>
    <name evidence="8" type="ORF">PC117_g23937</name>
    <name evidence="9" type="ORF">PC118_g19786</name>
    <name evidence="10" type="ORF">PC129_g18886</name>
</gene>
<dbReference type="EMBL" id="RCMI01001524">
    <property type="protein sequence ID" value="KAG2883992.1"/>
    <property type="molecule type" value="Genomic_DNA"/>
</dbReference>
<reference evidence="11 12" key="1">
    <citation type="submission" date="2018-01" db="EMBL/GenBank/DDBJ databases">
        <title>Draft genome of the strawberry crown rot pathogen Phytophthora cactorum.</title>
        <authorList>
            <person name="Armitage A.D."/>
            <person name="Lysoe E."/>
            <person name="Nellist C.F."/>
            <person name="Harrison R.J."/>
            <person name="Brurberg M.B."/>
        </authorList>
    </citation>
    <scope>NUCLEOTIDE SEQUENCE [LARGE SCALE GENOMIC DNA]</scope>
    <source>
        <strain evidence="11 12">10300</strain>
    </source>
</reference>
<evidence type="ECO:0000313" key="7">
    <source>
        <dbReference type="EMBL" id="KAG2883992.1"/>
    </source>
</evidence>
<feature type="chain" id="PRO_5040518943" description="RxLR effector protein" evidence="5">
    <location>
        <begin position="22"/>
        <end position="202"/>
    </location>
</feature>
<comment type="domain">
    <text evidence="5">The RxLR-dEER motif acts to carry the protein into the host cell cytoplasm through binding to cell surface phosphatidylinositol-3-phosphate.</text>
</comment>
<dbReference type="Pfam" id="PF16810">
    <property type="entry name" value="RXLR"/>
    <property type="match status" value="1"/>
</dbReference>
<dbReference type="Proteomes" id="UP000697107">
    <property type="component" value="Unassembled WGS sequence"/>
</dbReference>
<comment type="caution">
    <text evidence="11">The sequence shown here is derived from an EMBL/GenBank/DDBJ whole genome shotgun (WGS) entry which is preliminary data.</text>
</comment>
<evidence type="ECO:0000313" key="10">
    <source>
        <dbReference type="EMBL" id="KAG3210114.1"/>
    </source>
</evidence>
<evidence type="ECO:0000313" key="11">
    <source>
        <dbReference type="EMBL" id="RAW24868.1"/>
    </source>
</evidence>
<keyword evidence="3 5" id="KW-0964">Secreted</keyword>
<name>A0A329RP28_9STRA</name>
<comment type="subcellular location">
    <subcellularLocation>
        <location evidence="1 5">Secreted</location>
    </subcellularLocation>
</comment>
<keyword evidence="4 5" id="KW-0732">Signal</keyword>
<dbReference type="Proteomes" id="UP000736787">
    <property type="component" value="Unassembled WGS sequence"/>
</dbReference>
<evidence type="ECO:0000256" key="1">
    <source>
        <dbReference type="ARBA" id="ARBA00004613"/>
    </source>
</evidence>
<comment type="similarity">
    <text evidence="2 5">Belongs to the RxLR effector family.</text>
</comment>
<accession>A0A329RP28</accession>
<dbReference type="InterPro" id="IPR031825">
    <property type="entry name" value="RXLR"/>
</dbReference>
<sequence length="202" mass="22074">MQLSLVLLVTAALFLLADTSARSTDLTTRQHLRQKVTLSNAVGASDLGNLGGQAFLRVLKSVEAVDASEGPEEERGLNGLFGWTKLNNLRKAERIKEIKEALAIAKVQVKVAAEAAAKAAAKAKEVKRIADQLDDVTVENMLKDPVFKDSVFKAWHKDNIHPLLVFDSLALPRKYTTAKWIKIGVAYTDYATKMAMAAARIT</sequence>
<evidence type="ECO:0000256" key="3">
    <source>
        <dbReference type="ARBA" id="ARBA00022525"/>
    </source>
</evidence>
<dbReference type="OrthoDB" id="118370at2759"/>
<feature type="signal peptide" evidence="5">
    <location>
        <begin position="1"/>
        <end position="21"/>
    </location>
</feature>
<evidence type="ECO:0000256" key="4">
    <source>
        <dbReference type="ARBA" id="ARBA00022729"/>
    </source>
</evidence>
<evidence type="ECO:0000313" key="12">
    <source>
        <dbReference type="Proteomes" id="UP000251314"/>
    </source>
</evidence>
<comment type="function">
    <text evidence="5">Effector that suppresses plant defense responses during pathogen infection.</text>
</comment>
<dbReference type="VEuPathDB" id="FungiDB:PC110_g18714"/>
<dbReference type="GO" id="GO:0005576">
    <property type="term" value="C:extracellular region"/>
    <property type="evidence" value="ECO:0007669"/>
    <property type="project" value="UniProtKB-SubCell"/>
</dbReference>
<reference evidence="10" key="2">
    <citation type="submission" date="2018-05" db="EMBL/GenBank/DDBJ databases">
        <title>Effector identification in a new, highly contiguous assembly of the strawberry crown rot pathogen Phytophthora cactorum.</title>
        <authorList>
            <person name="Armitage A.D."/>
            <person name="Nellist C.F."/>
            <person name="Bates H."/>
            <person name="Vickerstaff R.J."/>
            <person name="Harrison R.J."/>
        </authorList>
    </citation>
    <scope>NUCLEOTIDE SEQUENCE</scope>
    <source>
        <strain evidence="6">15-7</strain>
        <strain evidence="7">4032</strain>
        <strain evidence="8">4040</strain>
        <strain evidence="9">P415</strain>
        <strain evidence="10">P421</strain>
    </source>
</reference>